<dbReference type="Gene3D" id="3.20.20.300">
    <property type="entry name" value="Glycoside hydrolase, family 3, N-terminal domain"/>
    <property type="match status" value="1"/>
</dbReference>
<dbReference type="Gene3D" id="2.60.40.10">
    <property type="entry name" value="Immunoglobulins"/>
    <property type="match status" value="1"/>
</dbReference>
<gene>
    <name evidence="10" type="ordered locus">YPA_2548</name>
</gene>
<dbReference type="RefSeq" id="WP_002209758.1">
    <property type="nucleotide sequence ID" value="NC_008150.1"/>
</dbReference>
<dbReference type="GO" id="GO:0005975">
    <property type="term" value="P:carbohydrate metabolic process"/>
    <property type="evidence" value="ECO:0007669"/>
    <property type="project" value="InterPro"/>
</dbReference>
<evidence type="ECO:0000256" key="7">
    <source>
        <dbReference type="ARBA" id="ARBA00032594"/>
    </source>
</evidence>
<dbReference type="InterPro" id="IPR002772">
    <property type="entry name" value="Glyco_hydro_3_C"/>
</dbReference>
<evidence type="ECO:0000313" key="11">
    <source>
        <dbReference type="Proteomes" id="UP000001971"/>
    </source>
</evidence>
<dbReference type="GeneID" id="57975891"/>
<name>A0A0E1NY24_YERPA</name>
<evidence type="ECO:0000256" key="3">
    <source>
        <dbReference type="ARBA" id="ARBA00023277"/>
    </source>
</evidence>
<dbReference type="PANTHER" id="PTHR42715">
    <property type="entry name" value="BETA-GLUCOSIDASE"/>
    <property type="match status" value="1"/>
</dbReference>
<dbReference type="SUPFAM" id="SSF51445">
    <property type="entry name" value="(Trans)glycosidases"/>
    <property type="match status" value="1"/>
</dbReference>
<dbReference type="InterPro" id="IPR050288">
    <property type="entry name" value="Cellulose_deg_GH3"/>
</dbReference>
<dbReference type="Gene3D" id="3.40.50.1700">
    <property type="entry name" value="Glycoside hydrolase family 3 C-terminal domain"/>
    <property type="match status" value="1"/>
</dbReference>
<dbReference type="Proteomes" id="UP000001971">
    <property type="component" value="Chromosome"/>
</dbReference>
<proteinExistence type="inferred from homology"/>
<dbReference type="InterPro" id="IPR017853">
    <property type="entry name" value="GH"/>
</dbReference>
<dbReference type="SMART" id="SM01217">
    <property type="entry name" value="Fn3_like"/>
    <property type="match status" value="1"/>
</dbReference>
<keyword evidence="2 8" id="KW-0378">Hydrolase</keyword>
<dbReference type="GO" id="GO:0008422">
    <property type="term" value="F:beta-glucosidase activity"/>
    <property type="evidence" value="ECO:0007669"/>
    <property type="project" value="UniProtKB-ARBA"/>
</dbReference>
<dbReference type="PANTHER" id="PTHR42715:SF10">
    <property type="entry name" value="BETA-GLUCOSIDASE"/>
    <property type="match status" value="1"/>
</dbReference>
<evidence type="ECO:0000259" key="9">
    <source>
        <dbReference type="SMART" id="SM01217"/>
    </source>
</evidence>
<keyword evidence="3" id="KW-0119">Carbohydrate metabolism</keyword>
<dbReference type="HOGENOM" id="CLU_004542_4_1_6"/>
<dbReference type="Pfam" id="PF00933">
    <property type="entry name" value="Glyco_hydro_3"/>
    <property type="match status" value="1"/>
</dbReference>
<accession>A0A0E1NY24</accession>
<dbReference type="KEGG" id="ypa:YPA_2548"/>
<protein>
    <recommendedName>
        <fullName evidence="7">Beta-D-glucoside glucohydrolase</fullName>
    </recommendedName>
    <alternativeName>
        <fullName evidence="5">Cellobiase</fullName>
    </alternativeName>
    <alternativeName>
        <fullName evidence="6">Gentiobiase</fullName>
    </alternativeName>
</protein>
<sequence length="793" mass="86854" precursor="true">MNLNKTGFFTAFTFLSAPVWATPQLKEAESIPSVIAAMTLEEKAAFVSGTGMNNAEKVAGAAGSTLAIPRLGIPQIVFADGPVGVRLGAGPTGGEKRFATGFPVSVAMAATWDPAIIKRVGGAIGDEAKQYGVDLILGPAINIQRHPLNGRNFEYFTEDPLLNAIMTASYIDGMQTEGVGAVLKHFAANNQETRRQIVNEIISDRALHEIYFPGFEYAMEKAQPWAVMSSYPSINGTPSSQNPWLLKDVLRQQWKFDGFVMSDWYGVADPVSALKGGNDLNMPGGRTPDDSLFLTPNTDPKDVVLAALKSGELTQDQIDENIRNILNVVIKTHRFKNGDAAMMPEPVDHSALARQIAADSMVLLKNDAHTLPIKAAFRVAAFGQNIDNFFVTGGGSAEVNIDPKRLVTLPQGLKNAGIALIRQIGDQALDEPVNQPALTKAAQQSDIALISIGRSSTEGADRYSMAMHPDEVAMIKKVASAFHQQNKKVVVLLNIGSPIEMTSWEQYADAILLTWQPGEQAGNAVADILLGKVNPSGKLPLTFPKRLEDSPSFGNYPGNAKTVIYGEGIYVGYRYFDTKRIAPMYPFGYGLSYSTVNYGKISPEKPVFNIDTENSIEVSIPVRNTSGIDTKEVVQLYVHDNASRLDRPEQELKAFEKVSLSAGEEKRVAFKLDKRAFSYYDEDKNNWVLEPGLFTLRIGRSSRDIHAETPLIVKSSTPAFSFDTPWIDIQTYEKAATIVARFIGDEQTNAWIYGNPTLGDKLEDALKLKPEFAKDEAKRQKLKQEILQEINSL</sequence>
<evidence type="ECO:0000256" key="5">
    <source>
        <dbReference type="ARBA" id="ARBA00031448"/>
    </source>
</evidence>
<comment type="similarity">
    <text evidence="1 8">Belongs to the glycosyl hydrolase 3 family.</text>
</comment>
<dbReference type="Pfam" id="PF14310">
    <property type="entry name" value="Fn3-like"/>
    <property type="match status" value="1"/>
</dbReference>
<dbReference type="PROSITE" id="PS00775">
    <property type="entry name" value="GLYCOSYL_HYDROL_F3"/>
    <property type="match status" value="1"/>
</dbReference>
<dbReference type="Pfam" id="PF01915">
    <property type="entry name" value="Glyco_hydro_3_C"/>
    <property type="match status" value="1"/>
</dbReference>
<evidence type="ECO:0000256" key="6">
    <source>
        <dbReference type="ARBA" id="ARBA00032194"/>
    </source>
</evidence>
<dbReference type="InterPro" id="IPR026891">
    <property type="entry name" value="Fn3-like"/>
</dbReference>
<dbReference type="EMBL" id="CP000308">
    <property type="protein sequence ID" value="ABG14511.1"/>
    <property type="molecule type" value="Genomic_DNA"/>
</dbReference>
<dbReference type="InterPro" id="IPR001764">
    <property type="entry name" value="Glyco_hydro_3_N"/>
</dbReference>
<evidence type="ECO:0000256" key="8">
    <source>
        <dbReference type="RuleBase" id="RU361161"/>
    </source>
</evidence>
<dbReference type="PRINTS" id="PR00133">
    <property type="entry name" value="GLHYDRLASE3"/>
</dbReference>
<dbReference type="AlphaFoldDB" id="A0A0E1NY24"/>
<dbReference type="SUPFAM" id="SSF52279">
    <property type="entry name" value="Beta-D-glucan exohydrolase, C-terminal domain"/>
    <property type="match status" value="1"/>
</dbReference>
<evidence type="ECO:0000256" key="1">
    <source>
        <dbReference type="ARBA" id="ARBA00005336"/>
    </source>
</evidence>
<evidence type="ECO:0000256" key="2">
    <source>
        <dbReference type="ARBA" id="ARBA00022801"/>
    </source>
</evidence>
<dbReference type="InterPro" id="IPR036881">
    <property type="entry name" value="Glyco_hydro_3_C_sf"/>
</dbReference>
<dbReference type="PATRIC" id="fig|360102.15.peg.1205"/>
<dbReference type="InterPro" id="IPR013783">
    <property type="entry name" value="Ig-like_fold"/>
</dbReference>
<reference evidence="10 11" key="1">
    <citation type="journal article" date="2006" name="J. Bacteriol.">
        <title>Complete genome sequence of Yersinia pestis strains Antiqua and Nepal516: evidence of gene reduction in an emerging pathogen.</title>
        <authorList>
            <person name="Chain P.S."/>
            <person name="Hu P."/>
            <person name="Malfatti S.A."/>
            <person name="Radnedge L."/>
            <person name="Larimer F."/>
            <person name="Vergez L.M."/>
            <person name="Worsham P."/>
            <person name="Chu M.C."/>
            <person name="Andersen G.L."/>
        </authorList>
    </citation>
    <scope>NUCLEOTIDE SEQUENCE [LARGE SCALE GENOMIC DNA]</scope>
    <source>
        <strain evidence="10 11">Antiqua</strain>
    </source>
</reference>
<keyword evidence="4 8" id="KW-0326">Glycosidase</keyword>
<evidence type="ECO:0000256" key="4">
    <source>
        <dbReference type="ARBA" id="ARBA00023295"/>
    </source>
</evidence>
<feature type="domain" description="Fibronectin type III-like" evidence="9">
    <location>
        <begin position="632"/>
        <end position="702"/>
    </location>
</feature>
<evidence type="ECO:0000313" key="10">
    <source>
        <dbReference type="EMBL" id="ABG14511.1"/>
    </source>
</evidence>
<dbReference type="InterPro" id="IPR036962">
    <property type="entry name" value="Glyco_hydro_3_N_sf"/>
</dbReference>
<dbReference type="FunFam" id="2.60.40.10:FF:000495">
    <property type="entry name" value="Periplasmic beta-glucosidase"/>
    <property type="match status" value="1"/>
</dbReference>
<organism evidence="10 11">
    <name type="scientific">Yersinia pestis bv. Antiqua (strain Antiqua)</name>
    <dbReference type="NCBI Taxonomy" id="360102"/>
    <lineage>
        <taxon>Bacteria</taxon>
        <taxon>Pseudomonadati</taxon>
        <taxon>Pseudomonadota</taxon>
        <taxon>Gammaproteobacteria</taxon>
        <taxon>Enterobacterales</taxon>
        <taxon>Yersiniaceae</taxon>
        <taxon>Yersinia</taxon>
    </lineage>
</organism>
<dbReference type="InterPro" id="IPR019800">
    <property type="entry name" value="Glyco_hydro_3_AS"/>
</dbReference>